<keyword evidence="5" id="KW-1185">Reference proteome</keyword>
<feature type="active site" description="Nucleophile" evidence="2">
    <location>
        <position position="42"/>
    </location>
</feature>
<proteinExistence type="predicted"/>
<dbReference type="RefSeq" id="WP_168009523.1">
    <property type="nucleotide sequence ID" value="NZ_JAATHJ010000044.1"/>
</dbReference>
<evidence type="ECO:0000313" key="5">
    <source>
        <dbReference type="Proteomes" id="UP000752012"/>
    </source>
</evidence>
<keyword evidence="2" id="KW-0378">Hydrolase</keyword>
<dbReference type="Pfam" id="PF01734">
    <property type="entry name" value="Patatin"/>
    <property type="match status" value="1"/>
</dbReference>
<dbReference type="InterPro" id="IPR002641">
    <property type="entry name" value="PNPLA_dom"/>
</dbReference>
<feature type="short sequence motif" description="DGA/G" evidence="2">
    <location>
        <begin position="220"/>
        <end position="222"/>
    </location>
</feature>
<comment type="caution">
    <text evidence="4">The sequence shown here is derived from an EMBL/GenBank/DDBJ whole genome shotgun (WGS) entry which is preliminary data.</text>
</comment>
<dbReference type="PROSITE" id="PS51635">
    <property type="entry name" value="PNPLA"/>
    <property type="match status" value="1"/>
</dbReference>
<protein>
    <submittedName>
        <fullName evidence="4">Patatin-like phospholipase family protein</fullName>
    </submittedName>
</protein>
<sequence>MKRFNLAFSGGGFRAAFFCLGAYSRFVELGVHEFVSKISSVSGGSITAAVIMKELRHGSFSNLDDFKERVEVPLKEFGRRGFRNHVIRNALLPPRRPLRPVLPRARFSSLSLITLDNELFRSLMRDEDIVSGITLNQLPDSPEWECNATNLHTLKRLSFSKQGITDEVFGYSPDVADISVAAAVAASAAFPFMFEPVRLDVSKRSFSSMDQPYSFFLLSDGGVYDNLGSEAFLYEASNEKDEPVPYLILDASARKAAWSPKERRWWGKRQWRILSVSMDQVAELRKKLIRGHDSLGVQLVNVETMQQNLAFQTTYWNAHWEKKGLDRRLELPNYQTEFEQIEHMLANVRTDLDAFSEIEIGMLMWAGAMRADLGCRILFSPEELTSLPGYAPRHEAPSPWDYLRRDETILSIKNGLTKSHKRRLTRK</sequence>
<dbReference type="InterPro" id="IPR016035">
    <property type="entry name" value="Acyl_Trfase/lysoPLipase"/>
</dbReference>
<evidence type="ECO:0000259" key="3">
    <source>
        <dbReference type="PROSITE" id="PS51635"/>
    </source>
</evidence>
<dbReference type="GO" id="GO:0016042">
    <property type="term" value="P:lipid catabolic process"/>
    <property type="evidence" value="ECO:0007669"/>
    <property type="project" value="UniProtKB-UniRule"/>
</dbReference>
<keyword evidence="1 2" id="KW-0443">Lipid metabolism</keyword>
<evidence type="ECO:0000313" key="4">
    <source>
        <dbReference type="EMBL" id="NJP39263.1"/>
    </source>
</evidence>
<keyword evidence="2" id="KW-0442">Lipid degradation</keyword>
<reference evidence="4 5" key="1">
    <citation type="submission" date="2020-03" db="EMBL/GenBank/DDBJ databases">
        <title>Assessment of the enzymatic potential of alkaline-tolerant lipase obtained from Bacillus luteus H11 (technogenic soil) for the bioremediation of saline soils contaminated with petroleum substances.</title>
        <authorList>
            <person name="Kalwasinska A."/>
        </authorList>
    </citation>
    <scope>NUCLEOTIDE SEQUENCE [LARGE SCALE GENOMIC DNA]</scope>
    <source>
        <strain evidence="4 5">H11</strain>
    </source>
</reference>
<comment type="caution">
    <text evidence="2">Lacks conserved residue(s) required for the propagation of feature annotation.</text>
</comment>
<gene>
    <name evidence="4" type="ORF">HCN83_16960</name>
</gene>
<dbReference type="Proteomes" id="UP000752012">
    <property type="component" value="Unassembled WGS sequence"/>
</dbReference>
<evidence type="ECO:0000256" key="2">
    <source>
        <dbReference type="PROSITE-ProRule" id="PRU01161"/>
    </source>
</evidence>
<dbReference type="Gene3D" id="3.40.1090.10">
    <property type="entry name" value="Cytosolic phospholipase A2 catalytic domain"/>
    <property type="match status" value="2"/>
</dbReference>
<organism evidence="4 5">
    <name type="scientific">Alkalicoccus luteus</name>
    <dbReference type="NCBI Taxonomy" id="1237094"/>
    <lineage>
        <taxon>Bacteria</taxon>
        <taxon>Bacillati</taxon>
        <taxon>Bacillota</taxon>
        <taxon>Bacilli</taxon>
        <taxon>Bacillales</taxon>
        <taxon>Bacillaceae</taxon>
        <taxon>Alkalicoccus</taxon>
    </lineage>
</organism>
<dbReference type="GO" id="GO:0016787">
    <property type="term" value="F:hydrolase activity"/>
    <property type="evidence" value="ECO:0007669"/>
    <property type="project" value="UniProtKB-UniRule"/>
</dbReference>
<dbReference type="AlphaFoldDB" id="A0A969TV09"/>
<accession>A0A969TV09</accession>
<dbReference type="SUPFAM" id="SSF52151">
    <property type="entry name" value="FabD/lysophospholipase-like"/>
    <property type="match status" value="1"/>
</dbReference>
<dbReference type="EMBL" id="JAATHJ010000044">
    <property type="protein sequence ID" value="NJP39263.1"/>
    <property type="molecule type" value="Genomic_DNA"/>
</dbReference>
<name>A0A969TV09_9BACI</name>
<evidence type="ECO:0000256" key="1">
    <source>
        <dbReference type="ARBA" id="ARBA00023098"/>
    </source>
</evidence>
<feature type="domain" description="PNPLA" evidence="3">
    <location>
        <begin position="6"/>
        <end position="233"/>
    </location>
</feature>
<feature type="active site" description="Proton acceptor" evidence="2">
    <location>
        <position position="220"/>
    </location>
</feature>